<protein>
    <submittedName>
        <fullName evidence="1">Uncharacterized protein</fullName>
    </submittedName>
</protein>
<dbReference type="EMBL" id="CAWYQH010000163">
    <property type="protein sequence ID" value="CAK8697217.1"/>
    <property type="molecule type" value="Genomic_DNA"/>
</dbReference>
<name>A0ABP0GZZ4_CLALP</name>
<gene>
    <name evidence="1" type="ORF">CVLEPA_LOCUS30481</name>
</gene>
<comment type="caution">
    <text evidence="1">The sequence shown here is derived from an EMBL/GenBank/DDBJ whole genome shotgun (WGS) entry which is preliminary data.</text>
</comment>
<evidence type="ECO:0000313" key="2">
    <source>
        <dbReference type="Proteomes" id="UP001642483"/>
    </source>
</evidence>
<reference evidence="1 2" key="1">
    <citation type="submission" date="2024-02" db="EMBL/GenBank/DDBJ databases">
        <authorList>
            <person name="Daric V."/>
            <person name="Darras S."/>
        </authorList>
    </citation>
    <scope>NUCLEOTIDE SEQUENCE [LARGE SCALE GENOMIC DNA]</scope>
</reference>
<accession>A0ABP0GZZ4</accession>
<organism evidence="1 2">
    <name type="scientific">Clavelina lepadiformis</name>
    <name type="common">Light-bulb sea squirt</name>
    <name type="synonym">Ascidia lepadiformis</name>
    <dbReference type="NCBI Taxonomy" id="159417"/>
    <lineage>
        <taxon>Eukaryota</taxon>
        <taxon>Metazoa</taxon>
        <taxon>Chordata</taxon>
        <taxon>Tunicata</taxon>
        <taxon>Ascidiacea</taxon>
        <taxon>Aplousobranchia</taxon>
        <taxon>Clavelinidae</taxon>
        <taxon>Clavelina</taxon>
    </lineage>
</organism>
<keyword evidence="2" id="KW-1185">Reference proteome</keyword>
<sequence length="139" mass="15437">MVLSRLFSARSFKLARQISTLTRNGRKAPSLVQQVKPMPARTMVAKATTAPGDLSVRSAVLWLVLGACPITLAGFYVTKLLKDMIEDVEAGHVIPGPKTVISNDEWYDMKQEVCYILANLDACRALVLYKHVSTYSMFM</sequence>
<proteinExistence type="predicted"/>
<dbReference type="Proteomes" id="UP001642483">
    <property type="component" value="Unassembled WGS sequence"/>
</dbReference>
<evidence type="ECO:0000313" key="1">
    <source>
        <dbReference type="EMBL" id="CAK8697217.1"/>
    </source>
</evidence>